<protein>
    <submittedName>
        <fullName evidence="1">Uncharacterized protein</fullName>
    </submittedName>
</protein>
<organism evidence="1 2">
    <name type="scientific">Vibrio rotiferianus</name>
    <dbReference type="NCBI Taxonomy" id="190895"/>
    <lineage>
        <taxon>Bacteria</taxon>
        <taxon>Pseudomonadati</taxon>
        <taxon>Pseudomonadota</taxon>
        <taxon>Gammaproteobacteria</taxon>
        <taxon>Vibrionales</taxon>
        <taxon>Vibrionaceae</taxon>
        <taxon>Vibrio</taxon>
    </lineage>
</organism>
<comment type="caution">
    <text evidence="1">The sequence shown here is derived from an EMBL/GenBank/DDBJ whole genome shotgun (WGS) entry which is preliminary data.</text>
</comment>
<dbReference type="RefSeq" id="WP_071236641.1">
    <property type="nucleotide sequence ID" value="NZ_KV861349.1"/>
</dbReference>
<proteinExistence type="predicted"/>
<reference evidence="1 2" key="1">
    <citation type="submission" date="2016-09" db="EMBL/GenBank/DDBJ databases">
        <title>Isolation, identification and antibiotic sensitivity analysis of bacterial pathogen from juvenile Hippocampus erectus with tail-rotted disease.</title>
        <authorList>
            <person name="Yang Q."/>
        </authorList>
    </citation>
    <scope>NUCLEOTIDE SEQUENCE [LARGE SCALE GENOMIC DNA]</scope>
    <source>
        <strain evidence="1 2">HM-10</strain>
    </source>
</reference>
<sequence length="174" mass="20315">MTEKYNKLNKLNELWEKQQKLYSQWRFELRASVFSVREHFANSFGLKGKTWNESLDPQRQSKKPYISLLDLAGEEFGNDISELVYDDGSARFKLLIVFERASNSYPKGPVALPLAVQFMNKEVRYGILNTETDEVGFWFNTLEDLEGKVVELLEQHFSFDPLEGFENRKTIGFL</sequence>
<dbReference type="Proteomes" id="UP000180133">
    <property type="component" value="Unassembled WGS sequence"/>
</dbReference>
<evidence type="ECO:0000313" key="2">
    <source>
        <dbReference type="Proteomes" id="UP000180133"/>
    </source>
</evidence>
<evidence type="ECO:0000313" key="1">
    <source>
        <dbReference type="EMBL" id="OHY89526.1"/>
    </source>
</evidence>
<name>A0ABX3D4E0_9VIBR</name>
<dbReference type="EMBL" id="MKFT01000041">
    <property type="protein sequence ID" value="OHY89526.1"/>
    <property type="molecule type" value="Genomic_DNA"/>
</dbReference>
<gene>
    <name evidence="1" type="ORF">BI375_23555</name>
</gene>
<keyword evidence="2" id="KW-1185">Reference proteome</keyword>
<accession>A0ABX3D4E0</accession>